<dbReference type="NCBIfam" id="TIGR02301">
    <property type="entry name" value="TIGR02301 family protein"/>
    <property type="match status" value="1"/>
</dbReference>
<keyword evidence="4" id="KW-1185">Reference proteome</keyword>
<name>A0ABW5CII0_9HYPH</name>
<evidence type="ECO:0000313" key="4">
    <source>
        <dbReference type="Proteomes" id="UP001597371"/>
    </source>
</evidence>
<keyword evidence="2" id="KW-0732">Signal</keyword>
<feature type="region of interest" description="Disordered" evidence="1">
    <location>
        <begin position="29"/>
        <end position="49"/>
    </location>
</feature>
<evidence type="ECO:0000256" key="1">
    <source>
        <dbReference type="SAM" id="MobiDB-lite"/>
    </source>
</evidence>
<proteinExistence type="predicted"/>
<comment type="caution">
    <text evidence="3">The sequence shown here is derived from an EMBL/GenBank/DDBJ whole genome shotgun (WGS) entry which is preliminary data.</text>
</comment>
<dbReference type="Pfam" id="PF09539">
    <property type="entry name" value="DUF2385"/>
    <property type="match status" value="1"/>
</dbReference>
<dbReference type="Proteomes" id="UP001597371">
    <property type="component" value="Unassembled WGS sequence"/>
</dbReference>
<protein>
    <submittedName>
        <fullName evidence="3">TIGR02301 family protein</fullName>
    </submittedName>
</protein>
<evidence type="ECO:0000313" key="3">
    <source>
        <dbReference type="EMBL" id="MFD2237110.1"/>
    </source>
</evidence>
<dbReference type="EMBL" id="JBHUIJ010000006">
    <property type="protein sequence ID" value="MFD2237110.1"/>
    <property type="molecule type" value="Genomic_DNA"/>
</dbReference>
<gene>
    <name evidence="3" type="ORF">ACFSKQ_06455</name>
</gene>
<accession>A0ABW5CII0</accession>
<dbReference type="InterPro" id="IPR012645">
    <property type="entry name" value="CHP02301"/>
</dbReference>
<feature type="chain" id="PRO_5045655032" evidence="2">
    <location>
        <begin position="27"/>
        <end position="149"/>
    </location>
</feature>
<evidence type="ECO:0000256" key="2">
    <source>
        <dbReference type="SAM" id="SignalP"/>
    </source>
</evidence>
<reference evidence="4" key="1">
    <citation type="journal article" date="2019" name="Int. J. Syst. Evol. Microbiol.">
        <title>The Global Catalogue of Microorganisms (GCM) 10K type strain sequencing project: providing services to taxonomists for standard genome sequencing and annotation.</title>
        <authorList>
            <consortium name="The Broad Institute Genomics Platform"/>
            <consortium name="The Broad Institute Genome Sequencing Center for Infectious Disease"/>
            <person name="Wu L."/>
            <person name="Ma J."/>
        </authorList>
    </citation>
    <scope>NUCLEOTIDE SEQUENCE [LARGE SCALE GENOMIC DNA]</scope>
    <source>
        <strain evidence="4">ZS-35-S2</strain>
    </source>
</reference>
<feature type="signal peptide" evidence="2">
    <location>
        <begin position="1"/>
        <end position="26"/>
    </location>
</feature>
<sequence>MLLPRRPTLLPVLFAGLLATALPAHAQAPAEAPVAEEGEAAATSPTRPSGAAFMQPLGRLSSILGSMHFLRRLCEEEDADLWRDKMNELIAAQNPNEADRRILISRFNGGYRAFESTYRSCTPAANVAIRRYLDEGEQLSRDIAARYGN</sequence>
<dbReference type="RefSeq" id="WP_209736751.1">
    <property type="nucleotide sequence ID" value="NZ_CP072611.1"/>
</dbReference>
<organism evidence="3 4">
    <name type="scientific">Aureimonas populi</name>
    <dbReference type="NCBI Taxonomy" id="1701758"/>
    <lineage>
        <taxon>Bacteria</taxon>
        <taxon>Pseudomonadati</taxon>
        <taxon>Pseudomonadota</taxon>
        <taxon>Alphaproteobacteria</taxon>
        <taxon>Hyphomicrobiales</taxon>
        <taxon>Aurantimonadaceae</taxon>
        <taxon>Aureimonas</taxon>
    </lineage>
</organism>